<keyword evidence="1" id="KW-1133">Transmembrane helix</keyword>
<keyword evidence="1" id="KW-0472">Membrane</keyword>
<protein>
    <recommendedName>
        <fullName evidence="4">Type 4 fimbrial biogenesis protein PilX N-terminal domain-containing protein</fullName>
    </recommendedName>
</protein>
<evidence type="ECO:0000313" key="2">
    <source>
        <dbReference type="EMBL" id="MDF9409774.1"/>
    </source>
</evidence>
<name>A0A9X4JU33_9FIRM</name>
<evidence type="ECO:0000256" key="1">
    <source>
        <dbReference type="SAM" id="Phobius"/>
    </source>
</evidence>
<dbReference type="RefSeq" id="WP_277445291.1">
    <property type="nucleotide sequence ID" value="NZ_JAKOAV010000042.1"/>
</dbReference>
<dbReference type="AlphaFoldDB" id="A0A9X4JU33"/>
<feature type="transmembrane region" description="Helical" evidence="1">
    <location>
        <begin position="12"/>
        <end position="34"/>
    </location>
</feature>
<proteinExistence type="predicted"/>
<organism evidence="2 3">
    <name type="scientific">Pelotomaculum isophthalicicum JI</name>
    <dbReference type="NCBI Taxonomy" id="947010"/>
    <lineage>
        <taxon>Bacteria</taxon>
        <taxon>Bacillati</taxon>
        <taxon>Bacillota</taxon>
        <taxon>Clostridia</taxon>
        <taxon>Eubacteriales</taxon>
        <taxon>Desulfotomaculaceae</taxon>
        <taxon>Pelotomaculum</taxon>
    </lineage>
</organism>
<comment type="caution">
    <text evidence="2">The sequence shown here is derived from an EMBL/GenBank/DDBJ whole genome shotgun (WGS) entry which is preliminary data.</text>
</comment>
<dbReference type="Proteomes" id="UP001154312">
    <property type="component" value="Unassembled WGS sequence"/>
</dbReference>
<evidence type="ECO:0008006" key="4">
    <source>
        <dbReference type="Google" id="ProtNLM"/>
    </source>
</evidence>
<dbReference type="EMBL" id="JAKOAV010000042">
    <property type="protein sequence ID" value="MDF9409774.1"/>
    <property type="molecule type" value="Genomic_DNA"/>
</dbReference>
<evidence type="ECO:0000313" key="3">
    <source>
        <dbReference type="Proteomes" id="UP001154312"/>
    </source>
</evidence>
<accession>A0A9X4JU33</accession>
<keyword evidence="3" id="KW-1185">Reference proteome</keyword>
<reference evidence="2" key="1">
    <citation type="submission" date="2022-02" db="EMBL/GenBank/DDBJ databases">
        <authorList>
            <person name="Leng L."/>
        </authorList>
    </citation>
    <scope>NUCLEOTIDE SEQUENCE</scope>
    <source>
        <strain evidence="2">JI</strain>
    </source>
</reference>
<sequence>MRKHIKNNDGVALVAVMMVLSVSMLVVFFMVNFLNSESRITNVNISRNRASQIAEAGVDLAINEWINYINNQHDPGNCPYGALSSIKINRHSPYLSITLHK</sequence>
<keyword evidence="1" id="KW-0812">Transmembrane</keyword>
<gene>
    <name evidence="2" type="ORF">L7E55_15700</name>
</gene>